<accession>A0A478FR21</accession>
<name>A0A478FR21_9MOLU</name>
<organism evidence="1 2">
    <name type="scientific">Candidatus Mycoplasma haematohominis</name>
    <dbReference type="NCBI Taxonomy" id="1494318"/>
    <lineage>
        <taxon>Bacteria</taxon>
        <taxon>Bacillati</taxon>
        <taxon>Mycoplasmatota</taxon>
        <taxon>Mollicutes</taxon>
        <taxon>Mycoplasmataceae</taxon>
        <taxon>Mycoplasma</taxon>
    </lineage>
</organism>
<evidence type="ECO:0000313" key="1">
    <source>
        <dbReference type="EMBL" id="GCE63991.1"/>
    </source>
</evidence>
<dbReference type="EMBL" id="BIMN01000007">
    <property type="protein sequence ID" value="GCE63991.1"/>
    <property type="molecule type" value="Genomic_DNA"/>
</dbReference>
<sequence>MNTKLKIASAATAVAGIATTAGTLSTLEKGYSNIRQEVKDKIDAWNKNRSNEAEQYDYGDYFSLYNKYGKKGFIEVIVGNRKEFNPSNSIANLLNNNKEDWKRIWGHDKNIKGNPVDKATPQLNMPFWNATDGVSDPTIHAVNKWISDMVDWCFSYENGNQEDPDGLDKADLEFQKPDDLYKEMCLGQSGKHLDEKARKIGEQAIQELREKDNKS</sequence>
<protein>
    <submittedName>
        <fullName evidence="1">Uncharacterized protein</fullName>
    </submittedName>
</protein>
<comment type="caution">
    <text evidence="1">The sequence shown here is derived from an EMBL/GenBank/DDBJ whole genome shotgun (WGS) entry which is preliminary data.</text>
</comment>
<proteinExistence type="predicted"/>
<evidence type="ECO:0000313" key="2">
    <source>
        <dbReference type="Proteomes" id="UP000324831"/>
    </source>
</evidence>
<dbReference type="Proteomes" id="UP000324831">
    <property type="component" value="Unassembled WGS sequence"/>
</dbReference>
<gene>
    <name evidence="1" type="ORF">MHSWG343_09990</name>
</gene>
<dbReference type="AlphaFoldDB" id="A0A478FR21"/>
<reference evidence="1 2" key="1">
    <citation type="submission" date="2019-01" db="EMBL/GenBank/DDBJ databases">
        <title>Draft genome sequences of Candidatus Mycoplasma haemohominis SWG34-3 identified from a patient with pyrexia, anemia and liver dysfunction.</title>
        <authorList>
            <person name="Sekizuka T."/>
            <person name="Hattori N."/>
            <person name="Katano H."/>
            <person name="Takuma T."/>
            <person name="Ito T."/>
            <person name="Arai N."/>
            <person name="Yanai R."/>
            <person name="Ishii S."/>
            <person name="Miura Y."/>
            <person name="Tokunaga T."/>
            <person name="Watanabe H."/>
            <person name="Nomura N."/>
            <person name="Eguchi J."/>
            <person name="Arai T."/>
            <person name="Hasegawa H."/>
            <person name="Nakamaki T."/>
            <person name="Wakita T."/>
            <person name="Niki Y."/>
            <person name="Kuroda M."/>
        </authorList>
    </citation>
    <scope>NUCLEOTIDE SEQUENCE [LARGE SCALE GENOMIC DNA]</scope>
    <source>
        <strain evidence="1">SWG34-3</strain>
    </source>
</reference>